<name>A0AAD4XZD4_9MAGN</name>
<accession>A0AAD4XZD4</accession>
<sequence length="52" mass="6148">IYPGGQTRTLNARMHNVEEKEKLIEDMDNKIHSVYTAYINIQLKQMEPARRC</sequence>
<proteinExistence type="predicted"/>
<keyword evidence="2" id="KW-1185">Reference proteome</keyword>
<dbReference type="Proteomes" id="UP001202328">
    <property type="component" value="Unassembled WGS sequence"/>
</dbReference>
<evidence type="ECO:0000313" key="2">
    <source>
        <dbReference type="Proteomes" id="UP001202328"/>
    </source>
</evidence>
<gene>
    <name evidence="1" type="ORF">MKW98_024478</name>
</gene>
<feature type="non-terminal residue" evidence="1">
    <location>
        <position position="1"/>
    </location>
</feature>
<comment type="caution">
    <text evidence="1">The sequence shown here is derived from an EMBL/GenBank/DDBJ whole genome shotgun (WGS) entry which is preliminary data.</text>
</comment>
<protein>
    <submittedName>
        <fullName evidence="1">Uncharacterized protein</fullName>
    </submittedName>
</protein>
<dbReference type="EMBL" id="JAJJMB010000600">
    <property type="protein sequence ID" value="KAI3961711.1"/>
    <property type="molecule type" value="Genomic_DNA"/>
</dbReference>
<organism evidence="1 2">
    <name type="scientific">Papaver atlanticum</name>
    <dbReference type="NCBI Taxonomy" id="357466"/>
    <lineage>
        <taxon>Eukaryota</taxon>
        <taxon>Viridiplantae</taxon>
        <taxon>Streptophyta</taxon>
        <taxon>Embryophyta</taxon>
        <taxon>Tracheophyta</taxon>
        <taxon>Spermatophyta</taxon>
        <taxon>Magnoliopsida</taxon>
        <taxon>Ranunculales</taxon>
        <taxon>Papaveraceae</taxon>
        <taxon>Papaveroideae</taxon>
        <taxon>Papaver</taxon>
    </lineage>
</organism>
<reference evidence="1" key="1">
    <citation type="submission" date="2022-04" db="EMBL/GenBank/DDBJ databases">
        <title>A functionally conserved STORR gene fusion in Papaver species that diverged 16.8 million years ago.</title>
        <authorList>
            <person name="Catania T."/>
        </authorList>
    </citation>
    <scope>NUCLEOTIDE SEQUENCE</scope>
    <source>
        <strain evidence="1">S-188037</strain>
    </source>
</reference>
<dbReference type="AlphaFoldDB" id="A0AAD4XZD4"/>
<evidence type="ECO:0000313" key="1">
    <source>
        <dbReference type="EMBL" id="KAI3961711.1"/>
    </source>
</evidence>